<accession>A0A2P4Y218</accession>
<gene>
    <name evidence="1" type="ORF">PHPALM_11628</name>
</gene>
<dbReference type="OrthoDB" id="94424at2759"/>
<dbReference type="AlphaFoldDB" id="A0A2P4Y218"/>
<proteinExistence type="predicted"/>
<sequence>MRKYYKTIFLGLVDIAMVNAFIVHKIAMKQRNKTVPTHAVFLRQLHADLLRQTKEDFAGGDDLEDLVTEPLPQHKHTLEKTTEMNGFKRRQWLCKLVFVASRQATSVPLALAKKGRVTLCNKPRRLKHGVSLTCDQVWHQTWKNGMAIPPNLQHKIRFVGKRRPGVVSEVDDG</sequence>
<comment type="caution">
    <text evidence="1">The sequence shown here is derived from an EMBL/GenBank/DDBJ whole genome shotgun (WGS) entry which is preliminary data.</text>
</comment>
<protein>
    <recommendedName>
        <fullName evidence="3">PiggyBac transposable element-derived protein domain-containing protein</fullName>
    </recommendedName>
</protein>
<reference evidence="1 2" key="1">
    <citation type="journal article" date="2017" name="Genome Biol. Evol.">
        <title>Phytophthora megakarya and P. palmivora, closely related causal agents of cacao black pod rot, underwent increases in genome sizes and gene numbers by different mechanisms.</title>
        <authorList>
            <person name="Ali S.S."/>
            <person name="Shao J."/>
            <person name="Lary D.J."/>
            <person name="Kronmiller B."/>
            <person name="Shen D."/>
            <person name="Strem M.D."/>
            <person name="Amoako-Attah I."/>
            <person name="Akrofi A.Y."/>
            <person name="Begoude B.A."/>
            <person name="Ten Hoopen G.M."/>
            <person name="Coulibaly K."/>
            <person name="Kebe B.I."/>
            <person name="Melnick R.L."/>
            <person name="Guiltinan M.J."/>
            <person name="Tyler B.M."/>
            <person name="Meinhardt L.W."/>
            <person name="Bailey B.A."/>
        </authorList>
    </citation>
    <scope>NUCLEOTIDE SEQUENCE [LARGE SCALE GENOMIC DNA]</scope>
    <source>
        <strain evidence="2">sbr112.9</strain>
    </source>
</reference>
<dbReference type="PANTHER" id="PTHR46599">
    <property type="entry name" value="PIGGYBAC TRANSPOSABLE ELEMENT-DERIVED PROTEIN 4"/>
    <property type="match status" value="1"/>
</dbReference>
<evidence type="ECO:0000313" key="2">
    <source>
        <dbReference type="Proteomes" id="UP000237271"/>
    </source>
</evidence>
<organism evidence="1 2">
    <name type="scientific">Phytophthora palmivora</name>
    <dbReference type="NCBI Taxonomy" id="4796"/>
    <lineage>
        <taxon>Eukaryota</taxon>
        <taxon>Sar</taxon>
        <taxon>Stramenopiles</taxon>
        <taxon>Oomycota</taxon>
        <taxon>Peronosporomycetes</taxon>
        <taxon>Peronosporales</taxon>
        <taxon>Peronosporaceae</taxon>
        <taxon>Phytophthora</taxon>
    </lineage>
</organism>
<name>A0A2P4Y218_9STRA</name>
<dbReference type="PANTHER" id="PTHR46599:SF3">
    <property type="entry name" value="PIGGYBAC TRANSPOSABLE ELEMENT-DERIVED PROTEIN 4"/>
    <property type="match status" value="1"/>
</dbReference>
<evidence type="ECO:0008006" key="3">
    <source>
        <dbReference type="Google" id="ProtNLM"/>
    </source>
</evidence>
<evidence type="ECO:0000313" key="1">
    <source>
        <dbReference type="EMBL" id="POM71759.1"/>
    </source>
</evidence>
<keyword evidence="2" id="KW-1185">Reference proteome</keyword>
<dbReference type="EMBL" id="NCKW01006415">
    <property type="protein sequence ID" value="POM71759.1"/>
    <property type="molecule type" value="Genomic_DNA"/>
</dbReference>
<dbReference type="Proteomes" id="UP000237271">
    <property type="component" value="Unassembled WGS sequence"/>
</dbReference>